<dbReference type="PANTHER" id="PTHR47791:SF1">
    <property type="entry name" value="ENDO MANNANASE, GH76 FAMILY (EUROFUNG)"/>
    <property type="match status" value="1"/>
</dbReference>
<dbReference type="GO" id="GO:0005975">
    <property type="term" value="P:carbohydrate metabolic process"/>
    <property type="evidence" value="ECO:0007669"/>
    <property type="project" value="InterPro"/>
</dbReference>
<dbReference type="OrthoDB" id="6387072at2"/>
<name>A0A1I6M0A7_9BACT</name>
<protein>
    <submittedName>
        <fullName evidence="2">Predicted alpha-1,6-mannanase, GH76 family</fullName>
    </submittedName>
</protein>
<feature type="chain" id="PRO_5011642289" evidence="1">
    <location>
        <begin position="23"/>
        <end position="354"/>
    </location>
</feature>
<dbReference type="SUPFAM" id="SSF48208">
    <property type="entry name" value="Six-hairpin glycosidases"/>
    <property type="match status" value="1"/>
</dbReference>
<dbReference type="Pfam" id="PF03663">
    <property type="entry name" value="Glyco_hydro_76"/>
    <property type="match status" value="1"/>
</dbReference>
<dbReference type="Gene3D" id="1.50.10.20">
    <property type="match status" value="1"/>
</dbReference>
<sequence>MRRGLWLILVLLASGASGLAQSDTARATQSIKTLQGWYDTPSGLYKTTGWWNSANATTTLVDYSRVFGSKEYLPVLTNTFVMAQNKFPGFLNEYYDDEGWWALAWIDAYDLTGNKAYLAMGESIFADMAASWDDTCSGGIWWSKEKKYKNAIANELFLSAAAHLANRVPGKKDEYRKWADREWAWFAASGMINEKGLVNDGLTIDPATKVCRSNGQKTWSYNQGVVLGGLVELAQINPDAWLKASAKRIALAAIAGLSDQDGVMRDGCEPAKCGEDATQFKGIFARNLGELDRTHPEEAYERFIRRNADAVWGKARGEGGVLGVDWAGPYAAGDASTTSSGLDVLVAAQQSEKR</sequence>
<dbReference type="InterPro" id="IPR008928">
    <property type="entry name" value="6-hairpin_glycosidase_sf"/>
</dbReference>
<dbReference type="EMBL" id="FOZL01000001">
    <property type="protein sequence ID" value="SFS09149.1"/>
    <property type="molecule type" value="Genomic_DNA"/>
</dbReference>
<dbReference type="AlphaFoldDB" id="A0A1I6M0A7"/>
<reference evidence="2 3" key="1">
    <citation type="submission" date="2016-10" db="EMBL/GenBank/DDBJ databases">
        <authorList>
            <person name="de Groot N.N."/>
        </authorList>
    </citation>
    <scope>NUCLEOTIDE SEQUENCE [LARGE SCALE GENOMIC DNA]</scope>
    <source>
        <strain evidence="2 3">DSM 21001</strain>
    </source>
</reference>
<gene>
    <name evidence="2" type="ORF">SAMN05421771_1600</name>
</gene>
<feature type="signal peptide" evidence="1">
    <location>
        <begin position="1"/>
        <end position="22"/>
    </location>
</feature>
<evidence type="ECO:0000313" key="2">
    <source>
        <dbReference type="EMBL" id="SFS09149.1"/>
    </source>
</evidence>
<dbReference type="InterPro" id="IPR053169">
    <property type="entry name" value="MUG_Protein"/>
</dbReference>
<accession>A0A1I6M0A7</accession>
<proteinExistence type="predicted"/>
<dbReference type="STRING" id="474950.SAMN05421771_1600"/>
<dbReference type="RefSeq" id="WP_089838229.1">
    <property type="nucleotide sequence ID" value="NZ_FOZL01000001.1"/>
</dbReference>
<organism evidence="2 3">
    <name type="scientific">Granulicella pectinivorans</name>
    <dbReference type="NCBI Taxonomy" id="474950"/>
    <lineage>
        <taxon>Bacteria</taxon>
        <taxon>Pseudomonadati</taxon>
        <taxon>Acidobacteriota</taxon>
        <taxon>Terriglobia</taxon>
        <taxon>Terriglobales</taxon>
        <taxon>Acidobacteriaceae</taxon>
        <taxon>Granulicella</taxon>
    </lineage>
</organism>
<keyword evidence="1" id="KW-0732">Signal</keyword>
<dbReference type="PANTHER" id="PTHR47791">
    <property type="entry name" value="MEIOTICALLY UP-REGULATED GENE 191 PROTEIN"/>
    <property type="match status" value="1"/>
</dbReference>
<dbReference type="InterPro" id="IPR005198">
    <property type="entry name" value="Glyco_hydro_76"/>
</dbReference>
<evidence type="ECO:0000256" key="1">
    <source>
        <dbReference type="SAM" id="SignalP"/>
    </source>
</evidence>
<dbReference type="Proteomes" id="UP000199024">
    <property type="component" value="Unassembled WGS sequence"/>
</dbReference>
<evidence type="ECO:0000313" key="3">
    <source>
        <dbReference type="Proteomes" id="UP000199024"/>
    </source>
</evidence>
<keyword evidence="3" id="KW-1185">Reference proteome</keyword>